<evidence type="ECO:0000256" key="5">
    <source>
        <dbReference type="PROSITE-ProRule" id="PRU00169"/>
    </source>
</evidence>
<evidence type="ECO:0000259" key="8">
    <source>
        <dbReference type="PROSITE" id="PS50109"/>
    </source>
</evidence>
<dbReference type="SUPFAM" id="SSF52172">
    <property type="entry name" value="CheY-like"/>
    <property type="match status" value="1"/>
</dbReference>
<dbReference type="PRINTS" id="PR00344">
    <property type="entry name" value="BCTRLSENSOR"/>
</dbReference>
<dbReference type="AlphaFoldDB" id="A0A975GCQ0"/>
<evidence type="ECO:0000256" key="4">
    <source>
        <dbReference type="ARBA" id="ARBA00022777"/>
    </source>
</evidence>
<evidence type="ECO:0000256" key="7">
    <source>
        <dbReference type="SAM" id="Phobius"/>
    </source>
</evidence>
<gene>
    <name evidence="10" type="ORF">GJV85_06960</name>
</gene>
<comment type="catalytic activity">
    <reaction evidence="1">
        <text>ATP + protein L-histidine = ADP + protein N-phospho-L-histidine.</text>
        <dbReference type="EC" id="2.7.13.3"/>
    </reaction>
</comment>
<evidence type="ECO:0000313" key="11">
    <source>
        <dbReference type="Proteomes" id="UP000671852"/>
    </source>
</evidence>
<dbReference type="Proteomes" id="UP000671852">
    <property type="component" value="Chromosome"/>
</dbReference>
<keyword evidence="11" id="KW-1185">Reference proteome</keyword>
<protein>
    <recommendedName>
        <fullName evidence="2">histidine kinase</fullName>
        <ecNumber evidence="2">2.7.13.3</ecNumber>
    </recommendedName>
</protein>
<dbReference type="GO" id="GO:0000160">
    <property type="term" value="P:phosphorelay signal transduction system"/>
    <property type="evidence" value="ECO:0007669"/>
    <property type="project" value="InterPro"/>
</dbReference>
<dbReference type="InterPro" id="IPR011006">
    <property type="entry name" value="CheY-like_superfamily"/>
</dbReference>
<keyword evidence="7" id="KW-1133">Transmembrane helix</keyword>
<dbReference type="Pfam" id="PF02518">
    <property type="entry name" value="HATPase_c"/>
    <property type="match status" value="1"/>
</dbReference>
<sequence length="580" mass="66124">MILNTLSIFLIVLIVFLLLGVLLLGIKNKKQKIEIKAFDEKVQRLSSEIQSNEKEISELRLKSNTSYASSQISKIENLTSELEKYKTYLEEEKIKSQEAKMKQYDFMSDVREEVKSNVEPILTFVDLLSVDIKEMNLLHYLKSIARSSQKILLFMDNTIEIAKLELGSVEVQNRVVDIQNLFYTLIEEHQPSADAKNLDFSLEIDENMPNSLIMDDQKVKDILNNLIENAIKFTPEGYVKVKLMVNNLDTRKNEVDILVSVEDSGVGIARENQNKIFEIFDAKENAHVAENRTSGLGLCLNKKIAKLMNGDITFRSELSKGSTFKLLLKGVEIVLYSAKDKIDEENVNFSFIKPEGGKIMVIDESLEDRNTIEQSFIQTAVKVFAYEHPREAIVAFKENKFDIVFIDLEVLVGDDSAVSKVIAKMSKAPVVTITSRSLKNVEFIDSGVNVVGHLQRPISKMELFKISIKTLNLMHLMSTPVNINIKQSDLESVDIKKSKEFLSVHYSELEAIYQEARSTNDLSVIQLFSETLLKLAFKYKIKIFSDFAKELLEHTERFDIDSINTMMESYSGMIKKLESL</sequence>
<feature type="transmembrane region" description="Helical" evidence="7">
    <location>
        <begin position="6"/>
        <end position="26"/>
    </location>
</feature>
<dbReference type="SUPFAM" id="SSF55874">
    <property type="entry name" value="ATPase domain of HSP90 chaperone/DNA topoisomerase II/histidine kinase"/>
    <property type="match status" value="1"/>
</dbReference>
<reference evidence="10" key="2">
    <citation type="submission" date="2021-04" db="EMBL/GenBank/DDBJ databases">
        <title>Isolation and characterization of a novel species of the genus Sulfurimonas.</title>
        <authorList>
            <person name="Fukui M."/>
        </authorList>
    </citation>
    <scope>NUCLEOTIDE SEQUENCE</scope>
    <source>
        <strain evidence="10">H1576</strain>
    </source>
</reference>
<evidence type="ECO:0000256" key="2">
    <source>
        <dbReference type="ARBA" id="ARBA00012438"/>
    </source>
</evidence>
<dbReference type="Gene3D" id="3.40.50.2300">
    <property type="match status" value="1"/>
</dbReference>
<keyword evidence="7" id="KW-0812">Transmembrane</keyword>
<dbReference type="InterPro" id="IPR036890">
    <property type="entry name" value="HATPase_C_sf"/>
</dbReference>
<evidence type="ECO:0000256" key="6">
    <source>
        <dbReference type="SAM" id="Coils"/>
    </source>
</evidence>
<dbReference type="RefSeq" id="WP_207560674.1">
    <property type="nucleotide sequence ID" value="NZ_CP046072.1"/>
</dbReference>
<dbReference type="Gene3D" id="1.10.287.130">
    <property type="match status" value="1"/>
</dbReference>
<dbReference type="Gene3D" id="3.30.565.10">
    <property type="entry name" value="Histidine kinase-like ATPase, C-terminal domain"/>
    <property type="match status" value="1"/>
</dbReference>
<dbReference type="PROSITE" id="PS50110">
    <property type="entry name" value="RESPONSE_REGULATORY"/>
    <property type="match status" value="1"/>
</dbReference>
<dbReference type="EC" id="2.7.13.3" evidence="2"/>
<accession>A0A975GCQ0</accession>
<dbReference type="PANTHER" id="PTHR43047">
    <property type="entry name" value="TWO-COMPONENT HISTIDINE PROTEIN KINASE"/>
    <property type="match status" value="1"/>
</dbReference>
<dbReference type="GO" id="GO:0004673">
    <property type="term" value="F:protein histidine kinase activity"/>
    <property type="evidence" value="ECO:0007669"/>
    <property type="project" value="UniProtKB-EC"/>
</dbReference>
<dbReference type="KEGG" id="saqt:GJV85_06960"/>
<dbReference type="EMBL" id="CP046072">
    <property type="protein sequence ID" value="QSZ41855.1"/>
    <property type="molecule type" value="Genomic_DNA"/>
</dbReference>
<evidence type="ECO:0000256" key="1">
    <source>
        <dbReference type="ARBA" id="ARBA00000085"/>
    </source>
</evidence>
<keyword evidence="3" id="KW-0808">Transferase</keyword>
<feature type="modified residue" description="4-aspartylphosphate" evidence="5">
    <location>
        <position position="407"/>
    </location>
</feature>
<feature type="coiled-coil region" evidence="6">
    <location>
        <begin position="28"/>
        <end position="95"/>
    </location>
</feature>
<dbReference type="PROSITE" id="PS50109">
    <property type="entry name" value="HIS_KIN"/>
    <property type="match status" value="1"/>
</dbReference>
<keyword evidence="4" id="KW-0418">Kinase</keyword>
<dbReference type="InterPro" id="IPR004358">
    <property type="entry name" value="Sig_transdc_His_kin-like_C"/>
</dbReference>
<keyword evidence="7" id="KW-0472">Membrane</keyword>
<dbReference type="InterPro" id="IPR003594">
    <property type="entry name" value="HATPase_dom"/>
</dbReference>
<feature type="domain" description="Histidine kinase" evidence="8">
    <location>
        <begin position="109"/>
        <end position="332"/>
    </location>
</feature>
<keyword evidence="5" id="KW-0597">Phosphoprotein</keyword>
<evidence type="ECO:0000256" key="3">
    <source>
        <dbReference type="ARBA" id="ARBA00022679"/>
    </source>
</evidence>
<dbReference type="InterPro" id="IPR005467">
    <property type="entry name" value="His_kinase_dom"/>
</dbReference>
<keyword evidence="6" id="KW-0175">Coiled coil</keyword>
<evidence type="ECO:0000313" key="10">
    <source>
        <dbReference type="EMBL" id="QSZ41855.1"/>
    </source>
</evidence>
<dbReference type="SMART" id="SM00387">
    <property type="entry name" value="HATPase_c"/>
    <property type="match status" value="1"/>
</dbReference>
<dbReference type="InterPro" id="IPR001789">
    <property type="entry name" value="Sig_transdc_resp-reg_receiver"/>
</dbReference>
<feature type="domain" description="Response regulatory" evidence="9">
    <location>
        <begin position="358"/>
        <end position="471"/>
    </location>
</feature>
<name>A0A975GCQ0_9BACT</name>
<reference evidence="10" key="1">
    <citation type="submission" date="2019-11" db="EMBL/GenBank/DDBJ databases">
        <authorList>
            <person name="Kojima H."/>
        </authorList>
    </citation>
    <scope>NUCLEOTIDE SEQUENCE</scope>
    <source>
        <strain evidence="10">H1576</strain>
    </source>
</reference>
<proteinExistence type="predicted"/>
<evidence type="ECO:0000259" key="9">
    <source>
        <dbReference type="PROSITE" id="PS50110"/>
    </source>
</evidence>
<organism evidence="10 11">
    <name type="scientific">Sulfurimonas aquatica</name>
    <dbReference type="NCBI Taxonomy" id="2672570"/>
    <lineage>
        <taxon>Bacteria</taxon>
        <taxon>Pseudomonadati</taxon>
        <taxon>Campylobacterota</taxon>
        <taxon>Epsilonproteobacteria</taxon>
        <taxon>Campylobacterales</taxon>
        <taxon>Sulfurimonadaceae</taxon>
        <taxon>Sulfurimonas</taxon>
    </lineage>
</organism>